<evidence type="ECO:0000256" key="5">
    <source>
        <dbReference type="ARBA" id="ARBA00022989"/>
    </source>
</evidence>
<gene>
    <name evidence="8" type="ORF">SAMN05216285_4039</name>
</gene>
<dbReference type="InterPro" id="IPR052031">
    <property type="entry name" value="Membrane_Transporter-Flippase"/>
</dbReference>
<feature type="transmembrane region" description="Helical" evidence="7">
    <location>
        <begin position="393"/>
        <end position="410"/>
    </location>
</feature>
<evidence type="ECO:0000256" key="4">
    <source>
        <dbReference type="ARBA" id="ARBA00022692"/>
    </source>
</evidence>
<feature type="transmembrane region" description="Helical" evidence="7">
    <location>
        <begin position="230"/>
        <end position="251"/>
    </location>
</feature>
<dbReference type="STRING" id="1202768.SAMN05216285_4039"/>
<dbReference type="GO" id="GO:0042910">
    <property type="term" value="F:xenobiotic transmembrane transporter activity"/>
    <property type="evidence" value="ECO:0007669"/>
    <property type="project" value="InterPro"/>
</dbReference>
<keyword evidence="4 7" id="KW-0812">Transmembrane</keyword>
<feature type="transmembrane region" description="Helical" evidence="7">
    <location>
        <begin position="109"/>
        <end position="127"/>
    </location>
</feature>
<dbReference type="GO" id="GO:0015297">
    <property type="term" value="F:antiporter activity"/>
    <property type="evidence" value="ECO:0007669"/>
    <property type="project" value="InterPro"/>
</dbReference>
<dbReference type="NCBIfam" id="TIGR00797">
    <property type="entry name" value="matE"/>
    <property type="match status" value="1"/>
</dbReference>
<keyword evidence="6 7" id="KW-0472">Membrane</keyword>
<sequence length="498" mass="52706">MRIRQIVDSLFKGPDEFDLTSGEIGKPLFYLSLPIVVMNLFQTAYNLADTFWLGRHSTTALSAISFAFPMVFLMISLALGLSVAGSVLVAQHIGAGNEEKAEYAASQTMAYAVVASVVLGVVGYAFVDEFLALLGTGPEISPLVADYMQVFSVGLVFVFGFAVFMSLMRGYGDTITPMYVMAGSVVLNVVLDPMLIFGFQNNPLFGSIGAGGFEAWLFELTGYAGSGIEGAAIATVFSRALAFVVGLAIMFRGDRGVRIRLRQMTPDLSFGRKVVDIGLPASIEGTSRSLSINLLLFVLAAFPAEISAAYGIGTRIFSVVFLPALAVSQGIETMTGQNIGADKQDRAAEANHFGARAMLVILTGVGLVTLVAARPIASVFTDDPVVVAESATFLRYTALTFGFIGVMRAYTGGFRGAGKTLFAAVVSVVTLGLVRLPVAWFGATALGSVGLWIAFPISNVVGGLVAYLWFKRGTWRTADLTDSSLDTDVATTDAASDD</sequence>
<dbReference type="EMBL" id="FOIS01000005">
    <property type="protein sequence ID" value="SEW31714.1"/>
    <property type="molecule type" value="Genomic_DNA"/>
</dbReference>
<proteinExistence type="predicted"/>
<keyword evidence="5 7" id="KW-1133">Transmembrane helix</keyword>
<comment type="subcellular location">
    <subcellularLocation>
        <location evidence="1">Cell membrane</location>
        <topology evidence="1">Multi-pass membrane protein</topology>
    </subcellularLocation>
</comment>
<feature type="transmembrane region" description="Helical" evidence="7">
    <location>
        <begin position="179"/>
        <end position="199"/>
    </location>
</feature>
<dbReference type="InterPro" id="IPR048279">
    <property type="entry name" value="MdtK-like"/>
</dbReference>
<name>A0A1I0QWA5_9EURY</name>
<evidence type="ECO:0000313" key="9">
    <source>
        <dbReference type="Proteomes" id="UP000183275"/>
    </source>
</evidence>
<keyword evidence="9" id="KW-1185">Reference proteome</keyword>
<accession>A0A1I0QWA5</accession>
<dbReference type="CDD" id="cd13142">
    <property type="entry name" value="MATE_like_12"/>
    <property type="match status" value="1"/>
</dbReference>
<feature type="transmembrane region" description="Helical" evidence="7">
    <location>
        <begin position="449"/>
        <end position="470"/>
    </location>
</feature>
<dbReference type="RefSeq" id="WP_049991983.1">
    <property type="nucleotide sequence ID" value="NZ_FOIS01000005.1"/>
</dbReference>
<dbReference type="InterPro" id="IPR002528">
    <property type="entry name" value="MATE_fam"/>
</dbReference>
<dbReference type="Pfam" id="PF01554">
    <property type="entry name" value="MatE"/>
    <property type="match status" value="2"/>
</dbReference>
<dbReference type="PANTHER" id="PTHR43549">
    <property type="entry name" value="MULTIDRUG RESISTANCE PROTEIN YPNP-RELATED"/>
    <property type="match status" value="1"/>
</dbReference>
<reference evidence="9" key="1">
    <citation type="submission" date="2016-10" db="EMBL/GenBank/DDBJ databases">
        <authorList>
            <person name="Varghese N."/>
        </authorList>
    </citation>
    <scope>NUCLEOTIDE SEQUENCE [LARGE SCALE GENOMIC DNA]</scope>
    <source>
        <strain evidence="9">CGMCC 1.12284</strain>
    </source>
</reference>
<keyword evidence="2" id="KW-0813">Transport</keyword>
<dbReference type="PANTHER" id="PTHR43549:SF2">
    <property type="entry name" value="MULTIDRUG RESISTANCE PROTEIN NORM-RELATED"/>
    <property type="match status" value="1"/>
</dbReference>
<evidence type="ECO:0000256" key="3">
    <source>
        <dbReference type="ARBA" id="ARBA00022475"/>
    </source>
</evidence>
<dbReference type="OrthoDB" id="214119at2157"/>
<keyword evidence="3" id="KW-1003">Cell membrane</keyword>
<evidence type="ECO:0000256" key="6">
    <source>
        <dbReference type="ARBA" id="ARBA00023136"/>
    </source>
</evidence>
<dbReference type="GO" id="GO:0005886">
    <property type="term" value="C:plasma membrane"/>
    <property type="evidence" value="ECO:0007669"/>
    <property type="project" value="UniProtKB-SubCell"/>
</dbReference>
<dbReference type="eggNOG" id="arCOG01731">
    <property type="taxonomic scope" value="Archaea"/>
</dbReference>
<evidence type="ECO:0000256" key="2">
    <source>
        <dbReference type="ARBA" id="ARBA00022448"/>
    </source>
</evidence>
<feature type="transmembrane region" description="Helical" evidence="7">
    <location>
        <begin position="353"/>
        <end position="373"/>
    </location>
</feature>
<evidence type="ECO:0000256" key="7">
    <source>
        <dbReference type="SAM" id="Phobius"/>
    </source>
</evidence>
<organism evidence="8 9">
    <name type="scientific">Natrinema salifodinae</name>
    <dbReference type="NCBI Taxonomy" id="1202768"/>
    <lineage>
        <taxon>Archaea</taxon>
        <taxon>Methanobacteriati</taxon>
        <taxon>Methanobacteriota</taxon>
        <taxon>Stenosarchaea group</taxon>
        <taxon>Halobacteria</taxon>
        <taxon>Halobacteriales</taxon>
        <taxon>Natrialbaceae</taxon>
        <taxon>Natrinema</taxon>
    </lineage>
</organism>
<feature type="transmembrane region" description="Helical" evidence="7">
    <location>
        <begin position="147"/>
        <end position="167"/>
    </location>
</feature>
<feature type="transmembrane region" description="Helical" evidence="7">
    <location>
        <begin position="28"/>
        <end position="48"/>
    </location>
</feature>
<dbReference type="AlphaFoldDB" id="A0A1I0QWA5"/>
<dbReference type="PIRSF" id="PIRSF006603">
    <property type="entry name" value="DinF"/>
    <property type="match status" value="1"/>
</dbReference>
<dbReference type="Proteomes" id="UP000183275">
    <property type="component" value="Unassembled WGS sequence"/>
</dbReference>
<evidence type="ECO:0000256" key="1">
    <source>
        <dbReference type="ARBA" id="ARBA00004651"/>
    </source>
</evidence>
<feature type="transmembrane region" description="Helical" evidence="7">
    <location>
        <begin position="60"/>
        <end position="89"/>
    </location>
</feature>
<protein>
    <submittedName>
        <fullName evidence="8">Putative efflux protein, MATE family</fullName>
    </submittedName>
</protein>
<evidence type="ECO:0000313" key="8">
    <source>
        <dbReference type="EMBL" id="SEW31714.1"/>
    </source>
</evidence>
<feature type="transmembrane region" description="Helical" evidence="7">
    <location>
        <begin position="422"/>
        <end position="443"/>
    </location>
</feature>